<dbReference type="InterPro" id="IPR036271">
    <property type="entry name" value="Tet_transcr_reg_TetR-rel_C_sf"/>
</dbReference>
<evidence type="ECO:0000256" key="4">
    <source>
        <dbReference type="PROSITE-ProRule" id="PRU00335"/>
    </source>
</evidence>
<dbReference type="InterPro" id="IPR054126">
    <property type="entry name" value="CprB_TetR_C"/>
</dbReference>
<feature type="domain" description="HTH tetR-type" evidence="5">
    <location>
        <begin position="8"/>
        <end position="68"/>
    </location>
</feature>
<evidence type="ECO:0000313" key="7">
    <source>
        <dbReference type="Proteomes" id="UP000823521"/>
    </source>
</evidence>
<gene>
    <name evidence="6" type="ORF">GSF22_17675</name>
</gene>
<dbReference type="Pfam" id="PF21935">
    <property type="entry name" value="TetR_C_45"/>
    <property type="match status" value="1"/>
</dbReference>
<evidence type="ECO:0000256" key="1">
    <source>
        <dbReference type="ARBA" id="ARBA00023015"/>
    </source>
</evidence>
<dbReference type="PRINTS" id="PR00455">
    <property type="entry name" value="HTHTETR"/>
</dbReference>
<evidence type="ECO:0000313" key="6">
    <source>
        <dbReference type="EMBL" id="MBO4207820.1"/>
    </source>
</evidence>
<evidence type="ECO:0000256" key="2">
    <source>
        <dbReference type="ARBA" id="ARBA00023125"/>
    </source>
</evidence>
<evidence type="ECO:0000259" key="5">
    <source>
        <dbReference type="PROSITE" id="PS50977"/>
    </source>
</evidence>
<dbReference type="Gene3D" id="1.10.357.10">
    <property type="entry name" value="Tetracycline Repressor, domain 2"/>
    <property type="match status" value="1"/>
</dbReference>
<organism evidence="6 7">
    <name type="scientific">Micromonospora echinofusca</name>
    <dbReference type="NCBI Taxonomy" id="47858"/>
    <lineage>
        <taxon>Bacteria</taxon>
        <taxon>Bacillati</taxon>
        <taxon>Actinomycetota</taxon>
        <taxon>Actinomycetes</taxon>
        <taxon>Micromonosporales</taxon>
        <taxon>Micromonosporaceae</taxon>
        <taxon>Micromonospora</taxon>
    </lineage>
</organism>
<dbReference type="PANTHER" id="PTHR30055:SF234">
    <property type="entry name" value="HTH-TYPE TRANSCRIPTIONAL REGULATOR BETI"/>
    <property type="match status" value="1"/>
</dbReference>
<dbReference type="EMBL" id="WVUH01000147">
    <property type="protein sequence ID" value="MBO4207820.1"/>
    <property type="molecule type" value="Genomic_DNA"/>
</dbReference>
<dbReference type="Pfam" id="PF00440">
    <property type="entry name" value="TetR_N"/>
    <property type="match status" value="1"/>
</dbReference>
<dbReference type="InterPro" id="IPR001647">
    <property type="entry name" value="HTH_TetR"/>
</dbReference>
<dbReference type="RefSeq" id="WP_208814733.1">
    <property type="nucleotide sequence ID" value="NZ_WVUH01000147.1"/>
</dbReference>
<keyword evidence="7" id="KW-1185">Reference proteome</keyword>
<comment type="caution">
    <text evidence="6">The sequence shown here is derived from an EMBL/GenBank/DDBJ whole genome shotgun (WGS) entry which is preliminary data.</text>
</comment>
<dbReference type="PANTHER" id="PTHR30055">
    <property type="entry name" value="HTH-TYPE TRANSCRIPTIONAL REGULATOR RUTR"/>
    <property type="match status" value="1"/>
</dbReference>
<proteinExistence type="predicted"/>
<dbReference type="PROSITE" id="PS50977">
    <property type="entry name" value="HTH_TETR_2"/>
    <property type="match status" value="1"/>
</dbReference>
<protein>
    <submittedName>
        <fullName evidence="6">TetR family transcriptional regulator</fullName>
    </submittedName>
</protein>
<sequence length="232" mass="25875">MPRQPRAEQTRAAIIRAAAEMFDRYGYGSTGLSDVVAHAGVTKGALYFHFRSKQDLAQAVVQEQHALWAAEATTVAGLETPALEALIRMSYRLAWQLRVDPVVRGGIRLTLEHTFDRPLPDPYLDWIAMTTQILRRAEAEADIRTTMDLERIARFLVSSFTGLHVVAQVIDFRQHLVDQVGDLWRLVLPGLVPSRKLTYYLGFVVAAGRETVAVVPGQQVTATEPRTAIRPS</sequence>
<dbReference type="SUPFAM" id="SSF46689">
    <property type="entry name" value="Homeodomain-like"/>
    <property type="match status" value="1"/>
</dbReference>
<dbReference type="NCBIfam" id="NF041196">
    <property type="entry name" value="ScbR_bind_reg"/>
    <property type="match status" value="1"/>
</dbReference>
<dbReference type="InterPro" id="IPR047923">
    <property type="entry name" value="ArpA-like"/>
</dbReference>
<dbReference type="Proteomes" id="UP000823521">
    <property type="component" value="Unassembled WGS sequence"/>
</dbReference>
<name>A0ABS3VTH0_MICEH</name>
<keyword evidence="3" id="KW-0804">Transcription</keyword>
<feature type="DNA-binding region" description="H-T-H motif" evidence="4">
    <location>
        <begin position="31"/>
        <end position="50"/>
    </location>
</feature>
<dbReference type="SUPFAM" id="SSF48498">
    <property type="entry name" value="Tetracyclin repressor-like, C-terminal domain"/>
    <property type="match status" value="1"/>
</dbReference>
<dbReference type="InterPro" id="IPR009057">
    <property type="entry name" value="Homeodomain-like_sf"/>
</dbReference>
<evidence type="ECO:0000256" key="3">
    <source>
        <dbReference type="ARBA" id="ARBA00023163"/>
    </source>
</evidence>
<keyword evidence="2 4" id="KW-0238">DNA-binding</keyword>
<dbReference type="InterPro" id="IPR050109">
    <property type="entry name" value="HTH-type_TetR-like_transc_reg"/>
</dbReference>
<keyword evidence="1" id="KW-0805">Transcription regulation</keyword>
<reference evidence="6 7" key="1">
    <citation type="submission" date="2019-12" db="EMBL/GenBank/DDBJ databases">
        <title>Whole genome sequencing of endophytic Actinobacterium Micromonospora sp. MPMI6T.</title>
        <authorList>
            <person name="Evv R."/>
            <person name="Podile A.R."/>
        </authorList>
    </citation>
    <scope>NUCLEOTIDE SEQUENCE [LARGE SCALE GENOMIC DNA]</scope>
    <source>
        <strain evidence="6 7">MPMI6</strain>
    </source>
</reference>
<accession>A0ABS3VTH0</accession>